<name>A0A386AZB0_9CHLO</name>
<reference evidence="1" key="1">
    <citation type="submission" date="2018-07" db="EMBL/GenBank/DDBJ databases">
        <authorList>
            <person name="Quirk P.G."/>
            <person name="Krulwich T.A."/>
        </authorList>
    </citation>
    <scope>NUCLEOTIDE SEQUENCE</scope>
</reference>
<protein>
    <submittedName>
        <fullName evidence="1">Uncharacterized protein</fullName>
    </submittedName>
</protein>
<keyword evidence="1" id="KW-0934">Plastid</keyword>
<gene>
    <name evidence="1" type="primary">ycf47</name>
</gene>
<geneLocation type="chloroplast" evidence="1"/>
<dbReference type="EMBL" id="MH591102">
    <property type="protein sequence ID" value="AYC64779.1"/>
    <property type="molecule type" value="Genomic_DNA"/>
</dbReference>
<dbReference type="AlphaFoldDB" id="A0A386AZB0"/>
<organism evidence="1">
    <name type="scientific">Boodleopsis sp. FL1161</name>
    <dbReference type="NCBI Taxonomy" id="2364084"/>
    <lineage>
        <taxon>Eukaryota</taxon>
        <taxon>Viridiplantae</taxon>
        <taxon>Chlorophyta</taxon>
        <taxon>core chlorophytes</taxon>
        <taxon>Ulvophyceae</taxon>
        <taxon>TCBD clade</taxon>
        <taxon>Bryopsidales</taxon>
        <taxon>Halimedineae</taxon>
        <taxon>Halimedaceae</taxon>
        <taxon>Rhipileae</taxon>
        <taxon>Boodleopsis</taxon>
    </lineage>
</organism>
<evidence type="ECO:0000313" key="1">
    <source>
        <dbReference type="EMBL" id="AYC64779.1"/>
    </source>
</evidence>
<reference evidence="1" key="2">
    <citation type="journal article" date="2019" name="Mol. Phylogenet. Evol.">
        <title>Reassessment of the classification of bryopsidales (chlorophyta) based on chloroplast phylogenomic analyses.</title>
        <authorList>
            <person name="Cremen M.C."/>
            <person name="Leliaert F."/>
            <person name="West J."/>
            <person name="Lam D.W."/>
            <person name="Shimada S."/>
            <person name="Lopez-Bautista J.M."/>
            <person name="Verbruggen H."/>
        </authorList>
    </citation>
    <scope>NUCLEOTIDE SEQUENCE</scope>
</reference>
<accession>A0A386AZB0</accession>
<sequence length="63" mass="7755">MWFFFSFRVLTNILIILFLEPQMVLWNPLITRLRNLFLTYEIAKKSIAKITWLDICIFYIVHF</sequence>
<proteinExistence type="predicted"/>
<keyword evidence="1" id="KW-0150">Chloroplast</keyword>